<accession>A0A183DLM9</accession>
<sequence length="103" mass="11352">MDEDVGADDSDRMGKRVSSMVQFTSHETVPSDPMLSSSSTVSASTVISPVDVFIANVNRVGEELQPLVEWTYQFKATRSPEEVRNVIQICQVNNLQNFLGSVT</sequence>
<gene>
    <name evidence="1" type="ORF">GPUH_LOCUS9615</name>
</gene>
<evidence type="ECO:0000313" key="3">
    <source>
        <dbReference type="WBParaSite" id="GPUH_0000963101-mRNA-1"/>
    </source>
</evidence>
<evidence type="ECO:0000313" key="1">
    <source>
        <dbReference type="EMBL" id="VDK74825.1"/>
    </source>
</evidence>
<dbReference type="EMBL" id="UYRT01032321">
    <property type="protein sequence ID" value="VDK74825.1"/>
    <property type="molecule type" value="Genomic_DNA"/>
</dbReference>
<protein>
    <submittedName>
        <fullName evidence="3">Autophagy-related protein 101</fullName>
    </submittedName>
</protein>
<name>A0A183DLM9_9BILA</name>
<dbReference type="Proteomes" id="UP000271098">
    <property type="component" value="Unassembled WGS sequence"/>
</dbReference>
<proteinExistence type="predicted"/>
<dbReference type="WBParaSite" id="GPUH_0000963101-mRNA-1">
    <property type="protein sequence ID" value="GPUH_0000963101-mRNA-1"/>
    <property type="gene ID" value="GPUH_0000963101"/>
</dbReference>
<organism evidence="3">
    <name type="scientific">Gongylonema pulchrum</name>
    <dbReference type="NCBI Taxonomy" id="637853"/>
    <lineage>
        <taxon>Eukaryota</taxon>
        <taxon>Metazoa</taxon>
        <taxon>Ecdysozoa</taxon>
        <taxon>Nematoda</taxon>
        <taxon>Chromadorea</taxon>
        <taxon>Rhabditida</taxon>
        <taxon>Spirurina</taxon>
        <taxon>Spiruromorpha</taxon>
        <taxon>Spiruroidea</taxon>
        <taxon>Gongylonematidae</taxon>
        <taxon>Gongylonema</taxon>
    </lineage>
</organism>
<dbReference type="AlphaFoldDB" id="A0A183DLM9"/>
<keyword evidence="2" id="KW-1185">Reference proteome</keyword>
<reference evidence="1 2" key="2">
    <citation type="submission" date="2018-11" db="EMBL/GenBank/DDBJ databases">
        <authorList>
            <consortium name="Pathogen Informatics"/>
        </authorList>
    </citation>
    <scope>NUCLEOTIDE SEQUENCE [LARGE SCALE GENOMIC DNA]</scope>
</reference>
<dbReference type="OrthoDB" id="10057795at2759"/>
<evidence type="ECO:0000313" key="2">
    <source>
        <dbReference type="Proteomes" id="UP000271098"/>
    </source>
</evidence>
<reference evidence="3" key="1">
    <citation type="submission" date="2016-06" db="UniProtKB">
        <authorList>
            <consortium name="WormBaseParasite"/>
        </authorList>
    </citation>
    <scope>IDENTIFICATION</scope>
</reference>